<dbReference type="PANTHER" id="PTHR42110">
    <property type="entry name" value="L-ASPARAGINASE, PUTATIVE (AFU_ORTHOLOGUE AFUA_3G11890)-RELATED"/>
    <property type="match status" value="1"/>
</dbReference>
<evidence type="ECO:0000313" key="2">
    <source>
        <dbReference type="Proteomes" id="UP000614410"/>
    </source>
</evidence>
<organism evidence="1 2">
    <name type="scientific">Candidatus Amunia macphersoniae</name>
    <dbReference type="NCBI Taxonomy" id="3127014"/>
    <lineage>
        <taxon>Bacteria</taxon>
        <taxon>Bacillati</taxon>
        <taxon>Candidatus Dormiibacterota</taxon>
        <taxon>Candidatus Dormibacteria</taxon>
        <taxon>Candidatus Aeolococcales</taxon>
        <taxon>Candidatus Aeolococcaceae</taxon>
        <taxon>Candidatus Amunia</taxon>
    </lineage>
</organism>
<dbReference type="Proteomes" id="UP000614410">
    <property type="component" value="Unassembled WGS sequence"/>
</dbReference>
<dbReference type="PANTHER" id="PTHR42110:SF1">
    <property type="entry name" value="L-ASPARAGINASE, PUTATIVE (AFU_ORTHOLOGUE AFUA_3G11890)-RELATED"/>
    <property type="match status" value="1"/>
</dbReference>
<gene>
    <name evidence="1" type="ORF">JF887_09990</name>
</gene>
<sequence>MPGTPAHLATTHRGTALEAVVRGHVAVVDADGVLLGCAGDPDAVTTLRSCIKPLQALPFVRFAADTLRASEAEIAVACSSHSGEPVHVDAVQSLLGRCGLDDAALSCGPQEPFDHIAARSLLAGGVTPGPIYNNCSGKHAGMLAACVARGWPVAGYAHFDHPLQVEIRSLLGGYAGTDMSAQPYGIDGCGLPTHQLPLRVLGRMFAAAAVDAGLRRCQDAMAAHPYLVAGRDRLDTAILSVAGAGLTVKVGGAAVWVGLRRPRGPVLAIKLEAGDATALPAVALAALGALGWLDRAQLADPRLSGFVAPALVNWAGTHVGATAVEPGWTAAMRV</sequence>
<protein>
    <submittedName>
        <fullName evidence="1">Asparaginase</fullName>
    </submittedName>
</protein>
<evidence type="ECO:0000313" key="1">
    <source>
        <dbReference type="EMBL" id="MBJ7609739.1"/>
    </source>
</evidence>
<dbReference type="InterPro" id="IPR010349">
    <property type="entry name" value="Asparaginase_II"/>
</dbReference>
<accession>A0A934KNP3</accession>
<reference evidence="1 2" key="1">
    <citation type="submission" date="2020-10" db="EMBL/GenBank/DDBJ databases">
        <title>Ca. Dormibacterota MAGs.</title>
        <authorList>
            <person name="Montgomery K."/>
        </authorList>
    </citation>
    <scope>NUCLEOTIDE SEQUENCE [LARGE SCALE GENOMIC DNA]</scope>
    <source>
        <strain evidence="1">Mitchell_Peninsula_5</strain>
    </source>
</reference>
<name>A0A934KNP3_9BACT</name>
<proteinExistence type="predicted"/>
<dbReference type="Pfam" id="PF06089">
    <property type="entry name" value="Asparaginase_II"/>
    <property type="match status" value="1"/>
</dbReference>
<dbReference type="EMBL" id="JAEKNN010000051">
    <property type="protein sequence ID" value="MBJ7609739.1"/>
    <property type="molecule type" value="Genomic_DNA"/>
</dbReference>
<dbReference type="AlphaFoldDB" id="A0A934KNP3"/>
<comment type="caution">
    <text evidence="1">The sequence shown here is derived from an EMBL/GenBank/DDBJ whole genome shotgun (WGS) entry which is preliminary data.</text>
</comment>